<evidence type="ECO:0000313" key="3">
    <source>
        <dbReference type="Proteomes" id="UP000481417"/>
    </source>
</evidence>
<dbReference type="EMBL" id="WMBT01000013">
    <property type="protein sequence ID" value="MTE01667.1"/>
    <property type="molecule type" value="Genomic_DNA"/>
</dbReference>
<dbReference type="AlphaFoldDB" id="A0A6L6HRC6"/>
<accession>A0A6L6HRC6</accession>
<comment type="caution">
    <text evidence="2">The sequence shown here is derived from an EMBL/GenBank/DDBJ whole genome shotgun (WGS) entry which is preliminary data.</text>
</comment>
<proteinExistence type="predicted"/>
<reference evidence="2 3" key="1">
    <citation type="submission" date="2019-11" db="EMBL/GenBank/DDBJ databases">
        <authorList>
            <person name="Lang L."/>
        </authorList>
    </citation>
    <scope>NUCLEOTIDE SEQUENCE [LARGE SCALE GENOMIC DNA]</scope>
    <source>
        <strain evidence="2 3">YIM 132242</strain>
    </source>
</reference>
<evidence type="ECO:0000256" key="1">
    <source>
        <dbReference type="SAM" id="SignalP"/>
    </source>
</evidence>
<feature type="chain" id="PRO_5027093249" evidence="1">
    <location>
        <begin position="19"/>
        <end position="109"/>
    </location>
</feature>
<keyword evidence="1" id="KW-0732">Signal</keyword>
<feature type="signal peptide" evidence="1">
    <location>
        <begin position="1"/>
        <end position="18"/>
    </location>
</feature>
<evidence type="ECO:0000313" key="2">
    <source>
        <dbReference type="EMBL" id="MTE01667.1"/>
    </source>
</evidence>
<dbReference type="RefSeq" id="WP_154765747.1">
    <property type="nucleotide sequence ID" value="NZ_WMBT01000013.1"/>
</dbReference>
<keyword evidence="3" id="KW-1185">Reference proteome</keyword>
<protein>
    <submittedName>
        <fullName evidence="2">Uncharacterized protein</fullName>
    </submittedName>
</protein>
<organism evidence="2 3">
    <name type="scientific">Paracoccus lichenicola</name>
    <dbReference type="NCBI Taxonomy" id="2665644"/>
    <lineage>
        <taxon>Bacteria</taxon>
        <taxon>Pseudomonadati</taxon>
        <taxon>Pseudomonadota</taxon>
        <taxon>Alphaproteobacteria</taxon>
        <taxon>Rhodobacterales</taxon>
        <taxon>Paracoccaceae</taxon>
        <taxon>Paracoccus</taxon>
    </lineage>
</organism>
<sequence>MKILALMLLLAGSNGAFGQAPICIPPEEPWVPVNDADFREYADLIAADFEHYFQELTHHFQCLEQAWQDGIERGRAAGERHAAFVARTKALGLGDSLGVDPGMGSKEPE</sequence>
<name>A0A6L6HRC6_9RHOB</name>
<gene>
    <name evidence="2" type="ORF">GIY56_15365</name>
</gene>
<dbReference type="Proteomes" id="UP000481417">
    <property type="component" value="Unassembled WGS sequence"/>
</dbReference>